<dbReference type="InterPro" id="IPR015797">
    <property type="entry name" value="NUDIX_hydrolase-like_dom_sf"/>
</dbReference>
<keyword evidence="2" id="KW-0378">Hydrolase</keyword>
<dbReference type="Proteomes" id="UP000248330">
    <property type="component" value="Unassembled WGS sequence"/>
</dbReference>
<dbReference type="Gene3D" id="1.10.10.10">
    <property type="entry name" value="Winged helix-like DNA-binding domain superfamily/Winged helix DNA-binding domain"/>
    <property type="match status" value="1"/>
</dbReference>
<dbReference type="SUPFAM" id="SSF56281">
    <property type="entry name" value="Metallo-hydrolase/oxidoreductase"/>
    <property type="match status" value="1"/>
</dbReference>
<keyword evidence="3" id="KW-1185">Reference proteome</keyword>
<dbReference type="PROSITE" id="PS51462">
    <property type="entry name" value="NUDIX"/>
    <property type="match status" value="1"/>
</dbReference>
<dbReference type="InterPro" id="IPR001279">
    <property type="entry name" value="Metallo-B-lactamas"/>
</dbReference>
<dbReference type="PANTHER" id="PTHR23131">
    <property type="entry name" value="ENDORIBONUCLEASE LACTB2"/>
    <property type="match status" value="1"/>
</dbReference>
<evidence type="ECO:0000259" key="1">
    <source>
        <dbReference type="PROSITE" id="PS51462"/>
    </source>
</evidence>
<feature type="domain" description="Nudix hydrolase" evidence="1">
    <location>
        <begin position="3"/>
        <end position="152"/>
    </location>
</feature>
<dbReference type="SMART" id="SM00849">
    <property type="entry name" value="Lactamase_B"/>
    <property type="match status" value="1"/>
</dbReference>
<sequence length="446" mass="49800">MSRIVDAVTAVLIHDGEVLLVHRQHFLSAFPGYHAFPGGKVDAADAAGAALPAGWLSFEERVARALLRELREEVALDLATVEVRDIRLVGSALTPSPAPVRFDTRFFVVELVERPTLVADTNEIGSCAWATPAEWLRRYEQGELLSAPPTIAVLRALAADLRAAEAPGLHFETREQFPLPMIESMCGVRQILVRSNTLPPAQHTNCFLLGDAQSHRVLVDPSPADDAEMQRLIELVERFGIHEIFLTHHHPDHRERANLLARRFEVPMGMSLDTQTRIADEVPGYFDGITVNHYRENDTLCRWLGRAVRVHAVPGHDEGQLALMPDDRAWCIVGDLIQGLGTVVIAKPEGHMGRYFDSLRKIIALDPYAIYPSHGIAMGTSYRLQETLRHRELREKQVLALFHEGHDVGEMLPLIYADVDPRLLPLARLNIESHLDKLREEGVIAA</sequence>
<dbReference type="Gene3D" id="3.90.79.10">
    <property type="entry name" value="Nucleoside Triphosphate Pyrophosphohydrolase"/>
    <property type="match status" value="2"/>
</dbReference>
<dbReference type="GO" id="GO:0016787">
    <property type="term" value="F:hydrolase activity"/>
    <property type="evidence" value="ECO:0007669"/>
    <property type="project" value="UniProtKB-KW"/>
</dbReference>
<dbReference type="InterPro" id="IPR036388">
    <property type="entry name" value="WH-like_DNA-bd_sf"/>
</dbReference>
<evidence type="ECO:0000313" key="3">
    <source>
        <dbReference type="Proteomes" id="UP000248330"/>
    </source>
</evidence>
<dbReference type="InterPro" id="IPR050662">
    <property type="entry name" value="Sec-metab_biosynth-thioest"/>
</dbReference>
<evidence type="ECO:0000313" key="2">
    <source>
        <dbReference type="EMBL" id="PXV71444.1"/>
    </source>
</evidence>
<dbReference type="SUPFAM" id="SSF55811">
    <property type="entry name" value="Nudix"/>
    <property type="match status" value="1"/>
</dbReference>
<accession>A0A318EKS3</accession>
<dbReference type="Pfam" id="PF00293">
    <property type="entry name" value="NUDIX"/>
    <property type="match status" value="1"/>
</dbReference>
<name>A0A318EKS3_9GAMM</name>
<comment type="caution">
    <text evidence="2">The sequence shown here is derived from an EMBL/GenBank/DDBJ whole genome shotgun (WGS) entry which is preliminary data.</text>
</comment>
<proteinExistence type="predicted"/>
<dbReference type="Pfam" id="PF00753">
    <property type="entry name" value="Lactamase_B"/>
    <property type="match status" value="1"/>
</dbReference>
<dbReference type="Gene3D" id="3.60.15.10">
    <property type="entry name" value="Ribonuclease Z/Hydroxyacylglutathione hydrolase-like"/>
    <property type="match status" value="1"/>
</dbReference>
<dbReference type="InterPro" id="IPR000086">
    <property type="entry name" value="NUDIX_hydrolase_dom"/>
</dbReference>
<dbReference type="RefSeq" id="WP_110263557.1">
    <property type="nucleotide sequence ID" value="NZ_CAKZQT010000007.1"/>
</dbReference>
<dbReference type="OrthoDB" id="9788263at2"/>
<dbReference type="InterPro" id="IPR036866">
    <property type="entry name" value="RibonucZ/Hydroxyglut_hydro"/>
</dbReference>
<dbReference type="PANTHER" id="PTHR23131:SF0">
    <property type="entry name" value="ENDORIBONUCLEASE LACTB2"/>
    <property type="match status" value="1"/>
</dbReference>
<dbReference type="InterPro" id="IPR041516">
    <property type="entry name" value="LACTB2_WH"/>
</dbReference>
<dbReference type="AlphaFoldDB" id="A0A318EKS3"/>
<protein>
    <submittedName>
        <fullName evidence="2">Glyoxylase-like metal-dependent hydrolase (Beta-lactamase superfamily II)</fullName>
    </submittedName>
</protein>
<dbReference type="Pfam" id="PF17778">
    <property type="entry name" value="WHD_BLACT"/>
    <property type="match status" value="1"/>
</dbReference>
<reference evidence="2 3" key="1">
    <citation type="submission" date="2018-04" db="EMBL/GenBank/DDBJ databases">
        <title>Genomic Encyclopedia of Type Strains, Phase IV (KMG-IV): sequencing the most valuable type-strain genomes for metagenomic binning, comparative biology and taxonomic classification.</title>
        <authorList>
            <person name="Goeker M."/>
        </authorList>
    </citation>
    <scope>NUCLEOTIDE SEQUENCE [LARGE SCALE GENOMIC DNA]</scope>
    <source>
        <strain evidence="2 3">DSM 104150</strain>
    </source>
</reference>
<gene>
    <name evidence="2" type="ORF">C8D93_101495</name>
</gene>
<organism evidence="2 3">
    <name type="scientific">Sinimarinibacterium flocculans</name>
    <dbReference type="NCBI Taxonomy" id="985250"/>
    <lineage>
        <taxon>Bacteria</taxon>
        <taxon>Pseudomonadati</taxon>
        <taxon>Pseudomonadota</taxon>
        <taxon>Gammaproteobacteria</taxon>
        <taxon>Nevskiales</taxon>
        <taxon>Nevskiaceae</taxon>
        <taxon>Sinimarinibacterium</taxon>
    </lineage>
</organism>
<dbReference type="EMBL" id="QICN01000001">
    <property type="protein sequence ID" value="PXV71444.1"/>
    <property type="molecule type" value="Genomic_DNA"/>
</dbReference>